<evidence type="ECO:0000256" key="4">
    <source>
        <dbReference type="ARBA" id="ARBA00022676"/>
    </source>
</evidence>
<dbReference type="RefSeq" id="WP_072712155.1">
    <property type="nucleotide sequence ID" value="NZ_CP016796.1"/>
</dbReference>
<protein>
    <recommendedName>
        <fullName evidence="3">Uridine phosphorylase</fullName>
        <ecNumber evidence="2">2.4.2.3</ecNumber>
    </recommendedName>
</protein>
<dbReference type="Gene3D" id="3.40.50.1580">
    <property type="entry name" value="Nucleoside phosphorylase domain"/>
    <property type="match status" value="1"/>
</dbReference>
<organism evidence="8 9">
    <name type="scientific">Francisella uliginis</name>
    <dbReference type="NCBI Taxonomy" id="573570"/>
    <lineage>
        <taxon>Bacteria</taxon>
        <taxon>Pseudomonadati</taxon>
        <taxon>Pseudomonadota</taxon>
        <taxon>Gammaproteobacteria</taxon>
        <taxon>Thiotrichales</taxon>
        <taxon>Francisellaceae</taxon>
        <taxon>Francisella</taxon>
    </lineage>
</organism>
<evidence type="ECO:0000313" key="8">
    <source>
        <dbReference type="EMBL" id="API86693.1"/>
    </source>
</evidence>
<dbReference type="InterPro" id="IPR000845">
    <property type="entry name" value="Nucleoside_phosphorylase_d"/>
</dbReference>
<dbReference type="EC" id="2.4.2.3" evidence="2"/>
<keyword evidence="9" id="KW-1185">Reference proteome</keyword>
<evidence type="ECO:0000256" key="6">
    <source>
        <dbReference type="ARBA" id="ARBA00048447"/>
    </source>
</evidence>
<evidence type="ECO:0000313" key="9">
    <source>
        <dbReference type="Proteomes" id="UP000184222"/>
    </source>
</evidence>
<dbReference type="EMBL" id="CP016796">
    <property type="protein sequence ID" value="API86693.1"/>
    <property type="molecule type" value="Genomic_DNA"/>
</dbReference>
<dbReference type="GO" id="GO:0004850">
    <property type="term" value="F:uridine phosphorylase activity"/>
    <property type="evidence" value="ECO:0007669"/>
    <property type="project" value="UniProtKB-EC"/>
</dbReference>
<gene>
    <name evidence="8" type="ORF">F7310_04665</name>
</gene>
<comment type="catalytic activity">
    <reaction evidence="6">
        <text>uridine + phosphate = alpha-D-ribose 1-phosphate + uracil</text>
        <dbReference type="Rhea" id="RHEA:24388"/>
        <dbReference type="ChEBI" id="CHEBI:16704"/>
        <dbReference type="ChEBI" id="CHEBI:17568"/>
        <dbReference type="ChEBI" id="CHEBI:43474"/>
        <dbReference type="ChEBI" id="CHEBI:57720"/>
        <dbReference type="EC" id="2.4.2.3"/>
    </reaction>
</comment>
<dbReference type="PROSITE" id="PS01232">
    <property type="entry name" value="PNP_UDP_1"/>
    <property type="match status" value="1"/>
</dbReference>
<dbReference type="NCBIfam" id="NF004489">
    <property type="entry name" value="PRK05819.1"/>
    <property type="match status" value="1"/>
</dbReference>
<feature type="domain" description="Nucleoside phosphorylase" evidence="7">
    <location>
        <begin position="19"/>
        <end position="231"/>
    </location>
</feature>
<accession>A0A1L4BS71</accession>
<dbReference type="CDD" id="cd09006">
    <property type="entry name" value="PNP_EcPNPI-like"/>
    <property type="match status" value="1"/>
</dbReference>
<dbReference type="STRING" id="573570.F7310_04665"/>
<evidence type="ECO:0000256" key="1">
    <source>
        <dbReference type="ARBA" id="ARBA00010456"/>
    </source>
</evidence>
<evidence type="ECO:0000259" key="7">
    <source>
        <dbReference type="Pfam" id="PF01048"/>
    </source>
</evidence>
<dbReference type="InterPro" id="IPR004402">
    <property type="entry name" value="DeoD-type"/>
</dbReference>
<dbReference type="PANTHER" id="PTHR43691">
    <property type="entry name" value="URIDINE PHOSPHORYLASE"/>
    <property type="match status" value="1"/>
</dbReference>
<dbReference type="AlphaFoldDB" id="A0A1L4BS71"/>
<dbReference type="InterPro" id="IPR018016">
    <property type="entry name" value="Nucleoside_phosphorylase_CS"/>
</dbReference>
<name>A0A1L4BS71_9GAMM</name>
<evidence type="ECO:0000256" key="3">
    <source>
        <dbReference type="ARBA" id="ARBA00021980"/>
    </source>
</evidence>
<dbReference type="NCBIfam" id="TIGR00107">
    <property type="entry name" value="deoD"/>
    <property type="match status" value="1"/>
</dbReference>
<dbReference type="Proteomes" id="UP000184222">
    <property type="component" value="Chromosome"/>
</dbReference>
<dbReference type="GO" id="GO:0004731">
    <property type="term" value="F:purine-nucleoside phosphorylase activity"/>
    <property type="evidence" value="ECO:0007669"/>
    <property type="project" value="InterPro"/>
</dbReference>
<dbReference type="KEGG" id="frx:F7310_04665"/>
<dbReference type="Pfam" id="PF01048">
    <property type="entry name" value="PNP_UDP_1"/>
    <property type="match status" value="1"/>
</dbReference>
<sequence>MSLPTPHIETQTKEEFAKTVIMPGDPLRAKYIAENYLENITRVNAVRNMFAYTGTYKGKKVSVMGSGMGMPSMGIYAYELFKYYDVENIIRVGSAGSYKAELEVYDVVLIDESYGESDYIKITTGDNVRNVSANEELNEKLVKSAERLGVELKVAKAHCSDVFYRKDPTDYKQIVKNHKCGLVEMETAALFATANELGKKAAAVVTISDSFITGESTTSQQREQSFTNMMEVALGTVDEK</sequence>
<reference evidence="8 9" key="1">
    <citation type="journal article" date="2016" name="Appl. Environ. Microbiol.">
        <title>Whole genome relationships among Francisella bacteria of diverse origin define new species and provide specific regions for detection.</title>
        <authorList>
            <person name="Challacombe J.F."/>
            <person name="Petersen J.M."/>
            <person name="Gallegos-Graves V."/>
            <person name="Hodge D."/>
            <person name="Pillai S."/>
            <person name="Kuske C.R."/>
        </authorList>
    </citation>
    <scope>NUCLEOTIDE SEQUENCE [LARGE SCALE GENOMIC DNA]</scope>
    <source>
        <strain evidence="9">TX07-7310</strain>
    </source>
</reference>
<dbReference type="OrthoDB" id="9782889at2"/>
<dbReference type="InterPro" id="IPR035994">
    <property type="entry name" value="Nucleoside_phosphorylase_sf"/>
</dbReference>
<keyword evidence="4" id="KW-0328">Glycosyltransferase</keyword>
<evidence type="ECO:0000256" key="5">
    <source>
        <dbReference type="ARBA" id="ARBA00022679"/>
    </source>
</evidence>
<proteinExistence type="inferred from homology"/>
<dbReference type="PANTHER" id="PTHR43691:SF11">
    <property type="entry name" value="FI09636P-RELATED"/>
    <property type="match status" value="1"/>
</dbReference>
<dbReference type="GO" id="GO:0005829">
    <property type="term" value="C:cytosol"/>
    <property type="evidence" value="ECO:0007669"/>
    <property type="project" value="TreeGrafter"/>
</dbReference>
<evidence type="ECO:0000256" key="2">
    <source>
        <dbReference type="ARBA" id="ARBA00011888"/>
    </source>
</evidence>
<keyword evidence="5" id="KW-0808">Transferase</keyword>
<dbReference type="GO" id="GO:0006152">
    <property type="term" value="P:purine nucleoside catabolic process"/>
    <property type="evidence" value="ECO:0007669"/>
    <property type="project" value="TreeGrafter"/>
</dbReference>
<dbReference type="SUPFAM" id="SSF53167">
    <property type="entry name" value="Purine and uridine phosphorylases"/>
    <property type="match status" value="1"/>
</dbReference>
<comment type="similarity">
    <text evidence="1">Belongs to the PNP/UDP phosphorylase family.</text>
</comment>